<dbReference type="OrthoDB" id="5835829at2759"/>
<evidence type="ECO:0000256" key="1">
    <source>
        <dbReference type="ARBA" id="ARBA00009995"/>
    </source>
</evidence>
<reference evidence="4" key="1">
    <citation type="submission" date="2023-05" db="EMBL/GenBank/DDBJ databases">
        <title>Genome and transcriptome analyses reveal genes involved in the formation of fine ridges on petal epidermal cells in Hibiscus trionum.</title>
        <authorList>
            <person name="Koshimizu S."/>
            <person name="Masuda S."/>
            <person name="Ishii T."/>
            <person name="Shirasu K."/>
            <person name="Hoshino A."/>
            <person name="Arita M."/>
        </authorList>
    </citation>
    <scope>NUCLEOTIDE SEQUENCE</scope>
    <source>
        <strain evidence="4">Hamamatsu line</strain>
    </source>
</reference>
<keyword evidence="2" id="KW-0328">Glycosyltransferase</keyword>
<dbReference type="Gene3D" id="3.40.50.2000">
    <property type="entry name" value="Glycogen Phosphorylase B"/>
    <property type="match status" value="2"/>
</dbReference>
<evidence type="ECO:0000313" key="4">
    <source>
        <dbReference type="EMBL" id="GMJ09805.1"/>
    </source>
</evidence>
<protein>
    <submittedName>
        <fullName evidence="4">UDP-glucosyl transferase 76E2</fullName>
    </submittedName>
</protein>
<accession>A0A9W7MSJ4</accession>
<dbReference type="FunFam" id="3.40.50.2000:FF:000040">
    <property type="entry name" value="UDP-glycosyltransferase 76C1"/>
    <property type="match status" value="1"/>
</dbReference>
<keyword evidence="5" id="KW-1185">Reference proteome</keyword>
<dbReference type="SUPFAM" id="SSF53756">
    <property type="entry name" value="UDP-Glycosyltransferase/glycogen phosphorylase"/>
    <property type="match status" value="1"/>
</dbReference>
<dbReference type="GO" id="GO:0080043">
    <property type="term" value="F:quercetin 3-O-glucosyltransferase activity"/>
    <property type="evidence" value="ECO:0007669"/>
    <property type="project" value="TreeGrafter"/>
</dbReference>
<dbReference type="InterPro" id="IPR002213">
    <property type="entry name" value="UDP_glucos_trans"/>
</dbReference>
<dbReference type="PANTHER" id="PTHR11926:SF1047">
    <property type="entry name" value="UDP-GLUCOSE IRIDOID GLUCOSYLTRANSFERASE-LIKE ISOFORM X1"/>
    <property type="match status" value="1"/>
</dbReference>
<evidence type="ECO:0000313" key="5">
    <source>
        <dbReference type="Proteomes" id="UP001165190"/>
    </source>
</evidence>
<name>A0A9W7MSJ4_HIBTR</name>
<keyword evidence="3 4" id="KW-0808">Transferase</keyword>
<dbReference type="PANTHER" id="PTHR11926">
    <property type="entry name" value="GLUCOSYL/GLUCURONOSYL TRANSFERASES"/>
    <property type="match status" value="1"/>
</dbReference>
<evidence type="ECO:0000256" key="3">
    <source>
        <dbReference type="ARBA" id="ARBA00022679"/>
    </source>
</evidence>
<dbReference type="FunFam" id="3.40.50.2000:FF:000120">
    <property type="entry name" value="UDP-glycosyltransferase 76C1"/>
    <property type="match status" value="1"/>
</dbReference>
<dbReference type="Pfam" id="PF00201">
    <property type="entry name" value="UDPGT"/>
    <property type="match status" value="1"/>
</dbReference>
<sequence length="440" mass="49155">MEKQNKACHLVLVMVPFQGHITPMLQLATILHSKGFSITIIHPELNSPNPSNHPKFAFVSIPDKLTPSRLLDRDFAGLALSLNKNCAAPLRQCIEKIVHSGNRITAVVYDSLMFCAQTIADELRLPGISLRTSSATTLLFLTVFPQLEEKDFISRINSPELQALQLPRLRASLSQYPTGVMAEVRVAFTNAVKSSSAIIVNSIAFLEQEALSNVKQHFPASIFTIGPLHKLAPTIGSSILTEDDECITWLDKQALKSVIYVSFGSMASIDEHELIETARGLVDCEQPFLWVVRPGMVRGSEWIETLPNRFKERMGERGRIVKWTQQKEVLAHGAVGGFWSHCGWNSTVESICEGVPMLCRPFFGDQMLNSSYVCNVWKIGLELQELERGNIKRTIKKLMVDMEGNKIRNRAMDLKEKATNCLMEYGSSSCSLNELINHIS</sequence>
<comment type="caution">
    <text evidence="4">The sequence shown here is derived from an EMBL/GenBank/DDBJ whole genome shotgun (WGS) entry which is preliminary data.</text>
</comment>
<proteinExistence type="inferred from homology"/>
<dbReference type="Proteomes" id="UP001165190">
    <property type="component" value="Unassembled WGS sequence"/>
</dbReference>
<dbReference type="GO" id="GO:0080044">
    <property type="term" value="F:quercetin 7-O-glucosyltransferase activity"/>
    <property type="evidence" value="ECO:0007669"/>
    <property type="project" value="TreeGrafter"/>
</dbReference>
<dbReference type="AlphaFoldDB" id="A0A9W7MSJ4"/>
<dbReference type="EMBL" id="BSYR01000056">
    <property type="protein sequence ID" value="GMJ09805.1"/>
    <property type="molecule type" value="Genomic_DNA"/>
</dbReference>
<comment type="similarity">
    <text evidence="1">Belongs to the UDP-glycosyltransferase family.</text>
</comment>
<evidence type="ECO:0000256" key="2">
    <source>
        <dbReference type="ARBA" id="ARBA00022676"/>
    </source>
</evidence>
<dbReference type="CDD" id="cd03784">
    <property type="entry name" value="GT1_Gtf-like"/>
    <property type="match status" value="1"/>
</dbReference>
<gene>
    <name evidence="4" type="ORF">HRI_004649800</name>
</gene>
<organism evidence="4 5">
    <name type="scientific">Hibiscus trionum</name>
    <name type="common">Flower of an hour</name>
    <dbReference type="NCBI Taxonomy" id="183268"/>
    <lineage>
        <taxon>Eukaryota</taxon>
        <taxon>Viridiplantae</taxon>
        <taxon>Streptophyta</taxon>
        <taxon>Embryophyta</taxon>
        <taxon>Tracheophyta</taxon>
        <taxon>Spermatophyta</taxon>
        <taxon>Magnoliopsida</taxon>
        <taxon>eudicotyledons</taxon>
        <taxon>Gunneridae</taxon>
        <taxon>Pentapetalae</taxon>
        <taxon>rosids</taxon>
        <taxon>malvids</taxon>
        <taxon>Malvales</taxon>
        <taxon>Malvaceae</taxon>
        <taxon>Malvoideae</taxon>
        <taxon>Hibiscus</taxon>
    </lineage>
</organism>